<reference evidence="3" key="2">
    <citation type="journal article" date="2023" name="Syst. Appl. Microbiol.">
        <title>Govania unica gen. nov., sp. nov., a rare biosphere bacterium that represents a novel family in the class Alphaproteobacteria.</title>
        <authorList>
            <person name="Vandamme P."/>
            <person name="Peeters C."/>
            <person name="Hettiarachchi A."/>
            <person name="Cnockaert M."/>
            <person name="Carlier A."/>
        </authorList>
    </citation>
    <scope>NUCLEOTIDE SEQUENCE</scope>
    <source>
        <strain evidence="3">LMG 31809</strain>
    </source>
</reference>
<dbReference type="Proteomes" id="UP001141619">
    <property type="component" value="Unassembled WGS sequence"/>
</dbReference>
<protein>
    <submittedName>
        <fullName evidence="3">Uncharacterized protein</fullName>
    </submittedName>
</protein>
<feature type="region of interest" description="Disordered" evidence="1">
    <location>
        <begin position="83"/>
        <end position="104"/>
    </location>
</feature>
<reference evidence="3" key="1">
    <citation type="submission" date="2022-08" db="EMBL/GenBank/DDBJ databases">
        <authorList>
            <person name="Vandamme P."/>
            <person name="Hettiarachchi A."/>
            <person name="Peeters C."/>
            <person name="Cnockaert M."/>
            <person name="Carlier A."/>
        </authorList>
    </citation>
    <scope>NUCLEOTIDE SEQUENCE</scope>
    <source>
        <strain evidence="3">LMG 31809</strain>
    </source>
</reference>
<name>A0A9X3Z7Q4_9PROT</name>
<sequence>MVQDPIQRKMAMGILKRRLVMLAVLAFIMVGGTLFYYSLGQDSVSIHVIFAAILGVSLSVMIGGGLMALGFFSERSGLDDEVASKADLNPDDDDDADSEEAPHH</sequence>
<keyword evidence="2" id="KW-0812">Transmembrane</keyword>
<dbReference type="EMBL" id="JANWOI010000003">
    <property type="protein sequence ID" value="MDA5194386.1"/>
    <property type="molecule type" value="Genomic_DNA"/>
</dbReference>
<feature type="transmembrane region" description="Helical" evidence="2">
    <location>
        <begin position="20"/>
        <end position="39"/>
    </location>
</feature>
<dbReference type="RefSeq" id="WP_274944089.1">
    <property type="nucleotide sequence ID" value="NZ_JANWOI010000003.1"/>
</dbReference>
<keyword evidence="4" id="KW-1185">Reference proteome</keyword>
<organism evidence="3 4">
    <name type="scientific">Govanella unica</name>
    <dbReference type="NCBI Taxonomy" id="2975056"/>
    <lineage>
        <taxon>Bacteria</taxon>
        <taxon>Pseudomonadati</taxon>
        <taxon>Pseudomonadota</taxon>
        <taxon>Alphaproteobacteria</taxon>
        <taxon>Emcibacterales</taxon>
        <taxon>Govanellaceae</taxon>
        <taxon>Govanella</taxon>
    </lineage>
</organism>
<feature type="compositionally biased region" description="Acidic residues" evidence="1">
    <location>
        <begin position="89"/>
        <end position="104"/>
    </location>
</feature>
<proteinExistence type="predicted"/>
<comment type="caution">
    <text evidence="3">The sequence shown here is derived from an EMBL/GenBank/DDBJ whole genome shotgun (WGS) entry which is preliminary data.</text>
</comment>
<evidence type="ECO:0000313" key="3">
    <source>
        <dbReference type="EMBL" id="MDA5194386.1"/>
    </source>
</evidence>
<evidence type="ECO:0000256" key="2">
    <source>
        <dbReference type="SAM" id="Phobius"/>
    </source>
</evidence>
<evidence type="ECO:0000256" key="1">
    <source>
        <dbReference type="SAM" id="MobiDB-lite"/>
    </source>
</evidence>
<keyword evidence="2" id="KW-0472">Membrane</keyword>
<keyword evidence="2" id="KW-1133">Transmembrane helix</keyword>
<accession>A0A9X3Z7Q4</accession>
<evidence type="ECO:0000313" key="4">
    <source>
        <dbReference type="Proteomes" id="UP001141619"/>
    </source>
</evidence>
<dbReference type="AlphaFoldDB" id="A0A9X3Z7Q4"/>
<gene>
    <name evidence="3" type="ORF">NYP16_10530</name>
</gene>
<feature type="transmembrane region" description="Helical" evidence="2">
    <location>
        <begin position="45"/>
        <end position="72"/>
    </location>
</feature>